<dbReference type="AlphaFoldDB" id="S9QDV0"/>
<accession>S9QDV0</accession>
<reference evidence="5" key="1">
    <citation type="journal article" date="2014" name="Stand. Genomic Sci.">
        <title>Genome sequence of the exopolysaccharide-producing Salipiger mucosus type strain (DSM 16094(T)), a moderately halophilic member of the Roseobacter clade.</title>
        <authorList>
            <person name="Riedel T."/>
            <person name="Spring S."/>
            <person name="Fiebig A."/>
            <person name="Petersen J."/>
            <person name="Kyrpides N.C."/>
            <person name="Goker M."/>
            <person name="Klenk H.P."/>
        </authorList>
    </citation>
    <scope>NUCLEOTIDE SEQUENCE [LARGE SCALE GENOMIC DNA]</scope>
    <source>
        <strain evidence="5">DSM 16094</strain>
    </source>
</reference>
<gene>
    <name evidence="4" type="ORF">Salmuc_03399</name>
</gene>
<dbReference type="STRING" id="1123237.Salmuc_03399"/>
<evidence type="ECO:0008006" key="6">
    <source>
        <dbReference type="Google" id="ProtNLM"/>
    </source>
</evidence>
<evidence type="ECO:0000313" key="4">
    <source>
        <dbReference type="EMBL" id="EPX78077.1"/>
    </source>
</evidence>
<feature type="region of interest" description="Disordered" evidence="1">
    <location>
        <begin position="314"/>
        <end position="335"/>
    </location>
</feature>
<evidence type="ECO:0000256" key="1">
    <source>
        <dbReference type="SAM" id="MobiDB-lite"/>
    </source>
</evidence>
<dbReference type="Proteomes" id="UP000015347">
    <property type="component" value="Unassembled WGS sequence"/>
</dbReference>
<feature type="domain" description="Probable transposase IS891/IS1136/IS1341" evidence="2">
    <location>
        <begin position="193"/>
        <end position="314"/>
    </location>
</feature>
<dbReference type="eggNOG" id="COG0675">
    <property type="taxonomic scope" value="Bacteria"/>
</dbReference>
<evidence type="ECO:0000259" key="2">
    <source>
        <dbReference type="Pfam" id="PF01385"/>
    </source>
</evidence>
<evidence type="ECO:0000259" key="3">
    <source>
        <dbReference type="Pfam" id="PF12323"/>
    </source>
</evidence>
<feature type="domain" description="Transposase putative helix-turn-helix" evidence="3">
    <location>
        <begin position="4"/>
        <end position="49"/>
    </location>
</feature>
<name>S9QDV0_9RHOB</name>
<sequence length="437" mass="50632">MGTMARRRVTYKVYPNKQQEELLENTRRMHCDLYNAALEERITAYRRRGISVKKADQEKSLTQIRQQDPLGYGAINAQALQGTLKRLDEAFQHFFRRVKEGREAPGFPRFKAGRRFKGWTYKAHGDGWRVFPGADWKHGRLRLSGIGTMQIRGKARTQGAPKTCTITKKIDGWYASVVIECQPRRDHDQDAHDAMTMDWGQETYATLVWGIEDDEYEELANERFWQSEKDKIIEKNRELSQAILDEYNALPKEEKKQWKKPSKRHRRKRRELARAHRRLSNRRKDRSHKTSAYIAKRCKRFGTEKLTVQNMTRSAKGSVENPGKNVRQKAGNNREALDTAPADLLKMIRYKVEETGADYIEIPTRQVKPSQRCPVAWTCEKKGLGDRKHRLPDGRVIGRDHASGATQLRWMLAKSGQSIPWVGCRPLDSPGNSHPEP</sequence>
<comment type="caution">
    <text evidence="4">The sequence shown here is derived from an EMBL/GenBank/DDBJ whole genome shotgun (WGS) entry which is preliminary data.</text>
</comment>
<dbReference type="HOGENOM" id="CLU_032903_0_1_5"/>
<protein>
    <recommendedName>
        <fullName evidence="6">Transposase</fullName>
    </recommendedName>
</protein>
<feature type="region of interest" description="Disordered" evidence="1">
    <location>
        <begin position="253"/>
        <end position="290"/>
    </location>
</feature>
<dbReference type="RefSeq" id="WP_021120752.1">
    <property type="nucleotide sequence ID" value="NZ_KE557281.1"/>
</dbReference>
<dbReference type="InterPro" id="IPR001959">
    <property type="entry name" value="Transposase"/>
</dbReference>
<dbReference type="InterPro" id="IPR021027">
    <property type="entry name" value="Transposase_put_HTH"/>
</dbReference>
<feature type="compositionally biased region" description="Basic residues" evidence="1">
    <location>
        <begin position="257"/>
        <end position="289"/>
    </location>
</feature>
<dbReference type="EMBL" id="APVH01000042">
    <property type="protein sequence ID" value="EPX78077.1"/>
    <property type="molecule type" value="Genomic_DNA"/>
</dbReference>
<dbReference type="NCBIfam" id="NF040570">
    <property type="entry name" value="guided_TnpB"/>
    <property type="match status" value="1"/>
</dbReference>
<dbReference type="Pfam" id="PF01385">
    <property type="entry name" value="OrfB_IS605"/>
    <property type="match status" value="1"/>
</dbReference>
<evidence type="ECO:0000313" key="5">
    <source>
        <dbReference type="Proteomes" id="UP000015347"/>
    </source>
</evidence>
<organism evidence="4 5">
    <name type="scientific">Salipiger mucosus DSM 16094</name>
    <dbReference type="NCBI Taxonomy" id="1123237"/>
    <lineage>
        <taxon>Bacteria</taxon>
        <taxon>Pseudomonadati</taxon>
        <taxon>Pseudomonadota</taxon>
        <taxon>Alphaproteobacteria</taxon>
        <taxon>Rhodobacterales</taxon>
        <taxon>Roseobacteraceae</taxon>
        <taxon>Salipiger</taxon>
    </lineage>
</organism>
<dbReference type="OrthoDB" id="7867060at2"/>
<dbReference type="Pfam" id="PF12323">
    <property type="entry name" value="HTH_OrfB_IS605"/>
    <property type="match status" value="1"/>
</dbReference>
<keyword evidence="5" id="KW-1185">Reference proteome</keyword>
<proteinExistence type="predicted"/>